<dbReference type="AlphaFoldDB" id="M5FVB5"/>
<name>M5FVB5_DACPD</name>
<protein>
    <submittedName>
        <fullName evidence="1">Uncharacterized protein</fullName>
    </submittedName>
</protein>
<evidence type="ECO:0000313" key="1">
    <source>
        <dbReference type="EMBL" id="EJU00209.1"/>
    </source>
</evidence>
<keyword evidence="2" id="KW-1185">Reference proteome</keyword>
<dbReference type="EMBL" id="JH795867">
    <property type="protein sequence ID" value="EJU00209.1"/>
    <property type="molecule type" value="Genomic_DNA"/>
</dbReference>
<dbReference type="GeneID" id="63685412"/>
<dbReference type="HOGENOM" id="CLU_1555207_0_0_1"/>
<dbReference type="Proteomes" id="UP000030653">
    <property type="component" value="Unassembled WGS sequence"/>
</dbReference>
<dbReference type="RefSeq" id="XP_040627106.1">
    <property type="nucleotide sequence ID" value="XM_040770350.1"/>
</dbReference>
<reference evidence="1 2" key="1">
    <citation type="journal article" date="2012" name="Science">
        <title>The Paleozoic origin of enzymatic lignin decomposition reconstructed from 31 fungal genomes.</title>
        <authorList>
            <person name="Floudas D."/>
            <person name="Binder M."/>
            <person name="Riley R."/>
            <person name="Barry K."/>
            <person name="Blanchette R.A."/>
            <person name="Henrissat B."/>
            <person name="Martinez A.T."/>
            <person name="Otillar R."/>
            <person name="Spatafora J.W."/>
            <person name="Yadav J.S."/>
            <person name="Aerts A."/>
            <person name="Benoit I."/>
            <person name="Boyd A."/>
            <person name="Carlson A."/>
            <person name="Copeland A."/>
            <person name="Coutinho P.M."/>
            <person name="de Vries R.P."/>
            <person name="Ferreira P."/>
            <person name="Findley K."/>
            <person name="Foster B."/>
            <person name="Gaskell J."/>
            <person name="Glotzer D."/>
            <person name="Gorecki P."/>
            <person name="Heitman J."/>
            <person name="Hesse C."/>
            <person name="Hori C."/>
            <person name="Igarashi K."/>
            <person name="Jurgens J.A."/>
            <person name="Kallen N."/>
            <person name="Kersten P."/>
            <person name="Kohler A."/>
            <person name="Kuees U."/>
            <person name="Kumar T.K.A."/>
            <person name="Kuo A."/>
            <person name="LaButti K."/>
            <person name="Larrondo L.F."/>
            <person name="Lindquist E."/>
            <person name="Ling A."/>
            <person name="Lombard V."/>
            <person name="Lucas S."/>
            <person name="Lundell T."/>
            <person name="Martin R."/>
            <person name="McLaughlin D.J."/>
            <person name="Morgenstern I."/>
            <person name="Morin E."/>
            <person name="Murat C."/>
            <person name="Nagy L.G."/>
            <person name="Nolan M."/>
            <person name="Ohm R.A."/>
            <person name="Patyshakuliyeva A."/>
            <person name="Rokas A."/>
            <person name="Ruiz-Duenas F.J."/>
            <person name="Sabat G."/>
            <person name="Salamov A."/>
            <person name="Samejima M."/>
            <person name="Schmutz J."/>
            <person name="Slot J.C."/>
            <person name="St John F."/>
            <person name="Stenlid J."/>
            <person name="Sun H."/>
            <person name="Sun S."/>
            <person name="Syed K."/>
            <person name="Tsang A."/>
            <person name="Wiebenga A."/>
            <person name="Young D."/>
            <person name="Pisabarro A."/>
            <person name="Eastwood D.C."/>
            <person name="Martin F."/>
            <person name="Cullen D."/>
            <person name="Grigoriev I.V."/>
            <person name="Hibbett D.S."/>
        </authorList>
    </citation>
    <scope>NUCLEOTIDE SEQUENCE [LARGE SCALE GENOMIC DNA]</scope>
    <source>
        <strain evidence="1 2">DJM-731 SS1</strain>
    </source>
</reference>
<sequence>MASPSTITTGSRASATSSRSVFAETRLSAVTKSTVSSAQISSTPMRSSTSGITTTKHTHMTLDGVVRDELGHALYHNCSVEDILQSIFDLDDAQLLERQGLARDLAQTFSEDEELKRLEENYLRQSLEPQAYVLFCELVNAIIDRLGIEGDNNRFLAIGQKNTRSWDGGSEA</sequence>
<gene>
    <name evidence="1" type="ORF">DACRYDRAFT_117272</name>
</gene>
<evidence type="ECO:0000313" key="2">
    <source>
        <dbReference type="Proteomes" id="UP000030653"/>
    </source>
</evidence>
<accession>M5FVB5</accession>
<organism evidence="1 2">
    <name type="scientific">Dacryopinax primogenitus (strain DJM 731)</name>
    <name type="common">Brown rot fungus</name>
    <dbReference type="NCBI Taxonomy" id="1858805"/>
    <lineage>
        <taxon>Eukaryota</taxon>
        <taxon>Fungi</taxon>
        <taxon>Dikarya</taxon>
        <taxon>Basidiomycota</taxon>
        <taxon>Agaricomycotina</taxon>
        <taxon>Dacrymycetes</taxon>
        <taxon>Dacrymycetales</taxon>
        <taxon>Dacrymycetaceae</taxon>
        <taxon>Dacryopinax</taxon>
    </lineage>
</organism>
<proteinExistence type="predicted"/>